<dbReference type="InterPro" id="IPR002525">
    <property type="entry name" value="Transp_IS110-like_N"/>
</dbReference>
<dbReference type="OrthoDB" id="7410629at2"/>
<protein>
    <submittedName>
        <fullName evidence="3 4">Transposase</fullName>
    </submittedName>
</protein>
<dbReference type="Pfam" id="PF02371">
    <property type="entry name" value="Transposase_20"/>
    <property type="match status" value="1"/>
</dbReference>
<dbReference type="Pfam" id="PF01548">
    <property type="entry name" value="DEDD_Tnp_IS110"/>
    <property type="match status" value="1"/>
</dbReference>
<evidence type="ECO:0000313" key="5">
    <source>
        <dbReference type="EMBL" id="QNG46008.1"/>
    </source>
</evidence>
<name>A0A177J5Q9_SPHYA</name>
<dbReference type="NCBIfam" id="NF033542">
    <property type="entry name" value="transpos_IS110"/>
    <property type="match status" value="1"/>
</dbReference>
<organism evidence="3 6">
    <name type="scientific">Sphingobium yanoikuyae</name>
    <name type="common">Sphingomonas yanoikuyae</name>
    <dbReference type="NCBI Taxonomy" id="13690"/>
    <lineage>
        <taxon>Bacteria</taxon>
        <taxon>Pseudomonadati</taxon>
        <taxon>Pseudomonadota</taxon>
        <taxon>Alphaproteobacteria</taxon>
        <taxon>Sphingomonadales</taxon>
        <taxon>Sphingomonadaceae</taxon>
        <taxon>Sphingobium</taxon>
    </lineage>
</organism>
<reference evidence="3 6" key="1">
    <citation type="submission" date="2016-02" db="EMBL/GenBank/DDBJ databases">
        <authorList>
            <person name="Wen L."/>
            <person name="He K."/>
            <person name="Yang H."/>
        </authorList>
    </citation>
    <scope>NUCLEOTIDE SEQUENCE [LARGE SCALE GENOMIC DNA]</scope>
    <source>
        <strain evidence="3 6">CD09_2</strain>
    </source>
</reference>
<accession>A0A177J5Q9</accession>
<dbReference type="EMBL" id="CP060122">
    <property type="protein sequence ID" value="QNG46008.1"/>
    <property type="molecule type" value="Genomic_DNA"/>
</dbReference>
<sequence>MKHYAGLDLSMESTQVCIVDDNGRKVVSEKVESSPEAIAMMLERYGPIERAVIETGRMSPAICLGLRELDVPVVCIDARQAHQSLKAMKANKTDPHDAAGLAQLARTGFYKEVHVKSPAAHGVRSVITARSHLVEARVRLDNTIRGLCATFGYRPGAGQGKAFLERIMQAAHIPGLGDAIASLLSVRTELVQQIKEMDRRLRLIASQSQACEILMTIPGVGVQTSAAFAAAVDEAGRFRQSRNAGAYFGLVPRRHQSGELDWTGRITKQGDGAVRKLLYEAANSILTRSRETFALKTWAMKIAKRRGLKKARVALARRLAVIMHAMLRDGTLFQARGRIEPVCQR</sequence>
<evidence type="ECO:0000313" key="7">
    <source>
        <dbReference type="Proteomes" id="UP000515377"/>
    </source>
</evidence>
<evidence type="ECO:0000313" key="4">
    <source>
        <dbReference type="EMBL" id="QNG45971.1"/>
    </source>
</evidence>
<evidence type="ECO:0000259" key="2">
    <source>
        <dbReference type="Pfam" id="PF02371"/>
    </source>
</evidence>
<dbReference type="PANTHER" id="PTHR33055:SF3">
    <property type="entry name" value="PUTATIVE TRANSPOSASE FOR IS117-RELATED"/>
    <property type="match status" value="1"/>
</dbReference>
<dbReference type="Proteomes" id="UP000077262">
    <property type="component" value="Unassembled WGS sequence"/>
</dbReference>
<dbReference type="EMBL" id="LSTR01000095">
    <property type="protein sequence ID" value="OAH36460.1"/>
    <property type="molecule type" value="Genomic_DNA"/>
</dbReference>
<dbReference type="InterPro" id="IPR003346">
    <property type="entry name" value="Transposase_20"/>
</dbReference>
<reference evidence="4 7" key="2">
    <citation type="submission" date="2020-07" db="EMBL/GenBank/DDBJ databases">
        <title>Whole genome sequence of Sphingobium yanoikuyae A3.</title>
        <authorList>
            <person name="Han S.-S."/>
        </authorList>
    </citation>
    <scope>NUCLEOTIDE SEQUENCE [LARGE SCALE GENOMIC DNA]</scope>
    <source>
        <strain evidence="4 7">A3</strain>
    </source>
</reference>
<gene>
    <name evidence="3" type="ORF">AX777_25975</name>
    <name evidence="4" type="ORF">H3V42_30335</name>
    <name evidence="5" type="ORF">H3V42_30555</name>
</gene>
<dbReference type="RefSeq" id="WP_047867323.1">
    <property type="nucleotide sequence ID" value="NZ_CALUBW010000492.1"/>
</dbReference>
<evidence type="ECO:0000259" key="1">
    <source>
        <dbReference type="Pfam" id="PF01548"/>
    </source>
</evidence>
<dbReference type="AlphaFoldDB" id="A0A177J5Q9"/>
<dbReference type="GO" id="GO:0006313">
    <property type="term" value="P:DNA transposition"/>
    <property type="evidence" value="ECO:0007669"/>
    <property type="project" value="InterPro"/>
</dbReference>
<dbReference type="InterPro" id="IPR047650">
    <property type="entry name" value="Transpos_IS110"/>
</dbReference>
<evidence type="ECO:0000313" key="3">
    <source>
        <dbReference type="EMBL" id="OAH36460.1"/>
    </source>
</evidence>
<feature type="domain" description="Transposase IS110-like N-terminal" evidence="1">
    <location>
        <begin position="5"/>
        <end position="147"/>
    </location>
</feature>
<feature type="domain" description="Transposase IS116/IS110/IS902 C-terminal" evidence="2">
    <location>
        <begin position="211"/>
        <end position="292"/>
    </location>
</feature>
<dbReference type="GO" id="GO:0003677">
    <property type="term" value="F:DNA binding"/>
    <property type="evidence" value="ECO:0007669"/>
    <property type="project" value="InterPro"/>
</dbReference>
<evidence type="ECO:0000313" key="6">
    <source>
        <dbReference type="Proteomes" id="UP000077262"/>
    </source>
</evidence>
<dbReference type="GO" id="GO:0004803">
    <property type="term" value="F:transposase activity"/>
    <property type="evidence" value="ECO:0007669"/>
    <property type="project" value="InterPro"/>
</dbReference>
<dbReference type="PANTHER" id="PTHR33055">
    <property type="entry name" value="TRANSPOSASE FOR INSERTION SEQUENCE ELEMENT IS1111A"/>
    <property type="match status" value="1"/>
</dbReference>
<proteinExistence type="predicted"/>
<dbReference type="Proteomes" id="UP000515377">
    <property type="component" value="Chromosome"/>
</dbReference>
<dbReference type="EMBL" id="CP060122">
    <property type="protein sequence ID" value="QNG45971.1"/>
    <property type="molecule type" value="Genomic_DNA"/>
</dbReference>